<reference evidence="1 2" key="1">
    <citation type="submission" date="2023-11" db="EMBL/GenBank/DDBJ databases">
        <title>The common occurrence of Acinetobacte faecalis in cattle feces and its emended description.</title>
        <authorList>
            <person name="Kyselkova M."/>
            <person name="Xanthopoulou K."/>
            <person name="Shestivska V."/>
            <person name="Spanelova P."/>
            <person name="Maixnerova M."/>
            <person name="Higgins P.G."/>
            <person name="Nemec A."/>
        </authorList>
    </citation>
    <scope>NUCLEOTIDE SEQUENCE [LARGE SCALE GENOMIC DNA]</scope>
    <source>
        <strain evidence="1 2">ANC 7483</strain>
    </source>
</reference>
<dbReference type="Proteomes" id="UP001278995">
    <property type="component" value="Unassembled WGS sequence"/>
</dbReference>
<name>A0AB35UWX5_9GAMM</name>
<accession>A0AB35UWX5</accession>
<evidence type="ECO:0000313" key="2">
    <source>
        <dbReference type="Proteomes" id="UP001278995"/>
    </source>
</evidence>
<organism evidence="1 2">
    <name type="scientific">Acinetobacter faecalis</name>
    <dbReference type="NCBI Taxonomy" id="2665161"/>
    <lineage>
        <taxon>Bacteria</taxon>
        <taxon>Pseudomonadati</taxon>
        <taxon>Pseudomonadota</taxon>
        <taxon>Gammaproteobacteria</taxon>
        <taxon>Moraxellales</taxon>
        <taxon>Moraxellaceae</taxon>
        <taxon>Acinetobacter</taxon>
    </lineage>
</organism>
<comment type="caution">
    <text evidence="1">The sequence shown here is derived from an EMBL/GenBank/DDBJ whole genome shotgun (WGS) entry which is preliminary data.</text>
</comment>
<protein>
    <submittedName>
        <fullName evidence="1">Uncharacterized protein</fullName>
    </submittedName>
</protein>
<dbReference type="AlphaFoldDB" id="A0AB35UWX5"/>
<sequence>MNIEFNGANPCTPKNLAKQLIVESAKILNHQQRQALVDIFKTLDQAEKSTLDNLESLQKSEPKRKKHSQDFIYQDEYAENEFNQEYWSGQHYDSYNQEYPEDWVKRTHQRPRHSTFTSNY</sequence>
<dbReference type="EMBL" id="JAXHPL010000037">
    <property type="protein sequence ID" value="MDY6487119.1"/>
    <property type="molecule type" value="Genomic_DNA"/>
</dbReference>
<dbReference type="RefSeq" id="WP_321099546.1">
    <property type="nucleotide sequence ID" value="NZ_JAXHPL010000037.1"/>
</dbReference>
<evidence type="ECO:0000313" key="1">
    <source>
        <dbReference type="EMBL" id="MDY6487119.1"/>
    </source>
</evidence>
<proteinExistence type="predicted"/>
<gene>
    <name evidence="1" type="ORF">SKM51_07885</name>
</gene>